<evidence type="ECO:0000313" key="13">
    <source>
        <dbReference type="Proteomes" id="UP000440578"/>
    </source>
</evidence>
<dbReference type="Pfam" id="PF01094">
    <property type="entry name" value="ANF_receptor"/>
    <property type="match status" value="1"/>
</dbReference>
<comment type="caution">
    <text evidence="12">The sequence shown here is derived from an EMBL/GenBank/DDBJ whole genome shotgun (WGS) entry which is preliminary data.</text>
</comment>
<name>A0A6A4UXR6_AMPAM</name>
<dbReference type="InterPro" id="IPR001828">
    <property type="entry name" value="ANF_lig-bd_rcpt"/>
</dbReference>
<dbReference type="EMBL" id="VIIS01002236">
    <property type="protein sequence ID" value="KAF0286673.1"/>
    <property type="molecule type" value="Genomic_DNA"/>
</dbReference>
<feature type="domain" description="G-protein coupled receptors family 3 profile" evidence="11">
    <location>
        <begin position="296"/>
        <end position="552"/>
    </location>
</feature>
<organism evidence="12 13">
    <name type="scientific">Amphibalanus amphitrite</name>
    <name type="common">Striped barnacle</name>
    <name type="synonym">Balanus amphitrite</name>
    <dbReference type="NCBI Taxonomy" id="1232801"/>
    <lineage>
        <taxon>Eukaryota</taxon>
        <taxon>Metazoa</taxon>
        <taxon>Ecdysozoa</taxon>
        <taxon>Arthropoda</taxon>
        <taxon>Crustacea</taxon>
        <taxon>Multicrustacea</taxon>
        <taxon>Cirripedia</taxon>
        <taxon>Thoracica</taxon>
        <taxon>Thoracicalcarea</taxon>
        <taxon>Balanomorpha</taxon>
        <taxon>Balanoidea</taxon>
        <taxon>Balanidae</taxon>
        <taxon>Amphibalaninae</taxon>
        <taxon>Amphibalanus</taxon>
    </lineage>
</organism>
<evidence type="ECO:0000256" key="6">
    <source>
        <dbReference type="ARBA" id="ARBA00023136"/>
    </source>
</evidence>
<evidence type="ECO:0000256" key="8">
    <source>
        <dbReference type="ARBA" id="ARBA00023180"/>
    </source>
</evidence>
<dbReference type="SUPFAM" id="SSF53822">
    <property type="entry name" value="Periplasmic binding protein-like I"/>
    <property type="match status" value="1"/>
</dbReference>
<dbReference type="PRINTS" id="PR01176">
    <property type="entry name" value="GABABRECEPTR"/>
</dbReference>
<evidence type="ECO:0000256" key="10">
    <source>
        <dbReference type="SAM" id="Phobius"/>
    </source>
</evidence>
<accession>A0A6A4UXR6</accession>
<protein>
    <submittedName>
        <fullName evidence="12">Gamma-aminobutyric acid type B receptor subunit 2</fullName>
    </submittedName>
</protein>
<evidence type="ECO:0000313" key="12">
    <source>
        <dbReference type="EMBL" id="KAF0286673.1"/>
    </source>
</evidence>
<evidence type="ECO:0000259" key="11">
    <source>
        <dbReference type="PROSITE" id="PS50259"/>
    </source>
</evidence>
<dbReference type="PRINTS" id="PR01177">
    <property type="entry name" value="GABAB1RECPTR"/>
</dbReference>
<keyword evidence="8" id="KW-0325">Glycoprotein</keyword>
<feature type="transmembrane region" description="Helical" evidence="10">
    <location>
        <begin position="326"/>
        <end position="346"/>
    </location>
</feature>
<dbReference type="InterPro" id="IPR028082">
    <property type="entry name" value="Peripla_BP_I"/>
</dbReference>
<evidence type="ECO:0000256" key="7">
    <source>
        <dbReference type="ARBA" id="ARBA00023170"/>
    </source>
</evidence>
<dbReference type="InterPro" id="IPR017978">
    <property type="entry name" value="GPCR_3_C"/>
</dbReference>
<feature type="transmembrane region" description="Helical" evidence="10">
    <location>
        <begin position="366"/>
        <end position="384"/>
    </location>
</feature>
<evidence type="ECO:0000256" key="2">
    <source>
        <dbReference type="ARBA" id="ARBA00022475"/>
    </source>
</evidence>
<evidence type="ECO:0000256" key="4">
    <source>
        <dbReference type="ARBA" id="ARBA00022989"/>
    </source>
</evidence>
<feature type="transmembrane region" description="Helical" evidence="10">
    <location>
        <begin position="405"/>
        <end position="426"/>
    </location>
</feature>
<sequence>MVKLLDTFQVDVVAMETFAGKLTDQLEKLKAKDVRIVLGSFDESWARRIFCEARRVGMFGRRYQWLLVGLYSERWWERDQFAGPEPADPAERCTPEDVVPALQGAVLTDVLHLSNSRRRVISGMVGDMAGGGQTASEYKKQYDHVRGKDYSRFHGYAYDGIWAIASALHQVTWRIRHNQSPLPSWANLSDFRYQDERWETVLKSALNDISFEGVTGSVKFSENERRGFVVLKQFRDNRTSFIGVHDLNQLRWLTPEDDDRIEPIWWFSGKQPLDQTIRHIEKARVNVQLYAALVVAASLGIVMAVIFLFINIRFRNQRYIKMSSPYLNNLIIIGCILTYTSVILLGLDSSLTSEESFPVVCAAKTWVLMAGFTLAFGSMFSKTWRVHSIFTDVKLNKKVIKDYQLYIVVGVLLSIDIAIMTTWQIVDPFYRETKQLGQYPHPQNDDAIIIPENEYCKSHKMTVFVGCIYAYKGLLMIFGCFLAWETRHVNIAALNDSKYIGMSVYNVVIMCVIGVAISFVLSDDQDASFIIISVFILFCTTGTLCLVFVPKVGDRLADALYVFSLRTYGIGALQCRLWATSKVWLINVILADQIFALGSLNAHSSVR</sequence>
<keyword evidence="9" id="KW-0807">Transducer</keyword>
<dbReference type="InterPro" id="IPR017979">
    <property type="entry name" value="GPCR_3_CS"/>
</dbReference>
<keyword evidence="6 10" id="KW-0472">Membrane</keyword>
<dbReference type="OrthoDB" id="2150267at2759"/>
<dbReference type="PROSITE" id="PS00981">
    <property type="entry name" value="G_PROTEIN_RECEP_F3_3"/>
    <property type="match status" value="1"/>
</dbReference>
<dbReference type="InterPro" id="IPR002455">
    <property type="entry name" value="GPCR3_GABA-B"/>
</dbReference>
<dbReference type="Gene3D" id="3.40.50.2300">
    <property type="match status" value="2"/>
</dbReference>
<evidence type="ECO:0000256" key="9">
    <source>
        <dbReference type="ARBA" id="ARBA00023224"/>
    </source>
</evidence>
<dbReference type="Pfam" id="PF00003">
    <property type="entry name" value="7tm_3"/>
    <property type="match status" value="1"/>
</dbReference>
<keyword evidence="7 12" id="KW-0675">Receptor</keyword>
<feature type="transmembrane region" description="Helical" evidence="10">
    <location>
        <begin position="289"/>
        <end position="314"/>
    </location>
</feature>
<keyword evidence="2" id="KW-1003">Cell membrane</keyword>
<keyword evidence="4 10" id="KW-1133">Transmembrane helix</keyword>
<comment type="subcellular location">
    <subcellularLocation>
        <location evidence="1">Cell membrane</location>
        <topology evidence="1">Multi-pass membrane protein</topology>
    </subcellularLocation>
</comment>
<dbReference type="GO" id="GO:0004965">
    <property type="term" value="F:G protein-coupled GABA receptor activity"/>
    <property type="evidence" value="ECO:0007669"/>
    <property type="project" value="InterPro"/>
</dbReference>
<gene>
    <name evidence="12" type="primary">GABBR2</name>
    <name evidence="12" type="ORF">FJT64_014829</name>
</gene>
<feature type="transmembrane region" description="Helical" evidence="10">
    <location>
        <begin position="527"/>
        <end position="549"/>
    </location>
</feature>
<dbReference type="AlphaFoldDB" id="A0A6A4UXR6"/>
<feature type="transmembrane region" description="Helical" evidence="10">
    <location>
        <begin position="461"/>
        <end position="484"/>
    </location>
</feature>
<evidence type="ECO:0000256" key="5">
    <source>
        <dbReference type="ARBA" id="ARBA00023040"/>
    </source>
</evidence>
<evidence type="ECO:0000256" key="1">
    <source>
        <dbReference type="ARBA" id="ARBA00004651"/>
    </source>
</evidence>
<proteinExistence type="predicted"/>
<reference evidence="12 13" key="1">
    <citation type="submission" date="2019-07" db="EMBL/GenBank/DDBJ databases">
        <title>Draft genome assembly of a fouling barnacle, Amphibalanus amphitrite (Darwin, 1854): The first reference genome for Thecostraca.</title>
        <authorList>
            <person name="Kim W."/>
        </authorList>
    </citation>
    <scope>NUCLEOTIDE SEQUENCE [LARGE SCALE GENOMIC DNA]</scope>
    <source>
        <strain evidence="12">SNU_AA5</strain>
        <tissue evidence="12">Soma without cirri and trophi</tissue>
    </source>
</reference>
<keyword evidence="3 10" id="KW-0812">Transmembrane</keyword>
<keyword evidence="5" id="KW-0297">G-protein coupled receptor</keyword>
<dbReference type="PROSITE" id="PS50259">
    <property type="entry name" value="G_PROTEIN_RECEP_F3_4"/>
    <property type="match status" value="1"/>
</dbReference>
<feature type="transmembrane region" description="Helical" evidence="10">
    <location>
        <begin position="504"/>
        <end position="521"/>
    </location>
</feature>
<dbReference type="Proteomes" id="UP000440578">
    <property type="component" value="Unassembled WGS sequence"/>
</dbReference>
<dbReference type="GO" id="GO:0038039">
    <property type="term" value="C:G protein-coupled receptor heterodimeric complex"/>
    <property type="evidence" value="ECO:0007669"/>
    <property type="project" value="TreeGrafter"/>
</dbReference>
<dbReference type="PANTHER" id="PTHR10519:SF74">
    <property type="entry name" value="GAMMA-AMINOBUTYRIC ACID TYPE B RECEPTOR SUBUNIT 2"/>
    <property type="match status" value="1"/>
</dbReference>
<dbReference type="PANTHER" id="PTHR10519">
    <property type="entry name" value="GABA-B RECEPTOR"/>
    <property type="match status" value="1"/>
</dbReference>
<evidence type="ECO:0000256" key="3">
    <source>
        <dbReference type="ARBA" id="ARBA00022692"/>
    </source>
</evidence>
<dbReference type="GO" id="GO:0007214">
    <property type="term" value="P:gamma-aminobutyric acid signaling pathway"/>
    <property type="evidence" value="ECO:0007669"/>
    <property type="project" value="TreeGrafter"/>
</dbReference>
<keyword evidence="13" id="KW-1185">Reference proteome</keyword>